<dbReference type="Proteomes" id="UP000823201">
    <property type="component" value="Unassembled WGS sequence"/>
</dbReference>
<keyword evidence="2 5" id="KW-0238">DNA-binding</keyword>
<dbReference type="SMART" id="SM00418">
    <property type="entry name" value="HTH_ARSR"/>
    <property type="match status" value="1"/>
</dbReference>
<dbReference type="Pfam" id="PF01022">
    <property type="entry name" value="HTH_5"/>
    <property type="match status" value="1"/>
</dbReference>
<evidence type="ECO:0000256" key="3">
    <source>
        <dbReference type="ARBA" id="ARBA00023163"/>
    </source>
</evidence>
<evidence type="ECO:0000313" key="6">
    <source>
        <dbReference type="Proteomes" id="UP000823201"/>
    </source>
</evidence>
<protein>
    <submittedName>
        <fullName evidence="5">DNA-binding transcriptional ArsR family regulator</fullName>
    </submittedName>
</protein>
<proteinExistence type="predicted"/>
<dbReference type="PROSITE" id="PS50987">
    <property type="entry name" value="HTH_ARSR_2"/>
    <property type="match status" value="1"/>
</dbReference>
<dbReference type="PANTHER" id="PTHR43132:SF6">
    <property type="entry name" value="HTH-TYPE TRANSCRIPTIONAL REPRESSOR CZRA"/>
    <property type="match status" value="1"/>
</dbReference>
<dbReference type="CDD" id="cd00090">
    <property type="entry name" value="HTH_ARSR"/>
    <property type="match status" value="1"/>
</dbReference>
<evidence type="ECO:0000259" key="4">
    <source>
        <dbReference type="PROSITE" id="PS50987"/>
    </source>
</evidence>
<dbReference type="NCBIfam" id="NF033788">
    <property type="entry name" value="HTH_metalloreg"/>
    <property type="match status" value="1"/>
</dbReference>
<dbReference type="InterPro" id="IPR051011">
    <property type="entry name" value="Metal_resp_trans_reg"/>
</dbReference>
<evidence type="ECO:0000256" key="1">
    <source>
        <dbReference type="ARBA" id="ARBA00023015"/>
    </source>
</evidence>
<dbReference type="EMBL" id="JAFBEV010000010">
    <property type="protein sequence ID" value="MBM7657918.1"/>
    <property type="molecule type" value="Genomic_DNA"/>
</dbReference>
<sequence>MADLNEEILAAVAQIFKALSHPTRIRILYLLSQGDRSVSEIAERLEMQQSAVSHQLSFLKNINLVKGRREGKTVYYAEADEHVMNLLGQAIDHARHGRSE</sequence>
<name>A0ABS2Q7Z6_9BACL</name>
<dbReference type="InterPro" id="IPR036388">
    <property type="entry name" value="WH-like_DNA-bd_sf"/>
</dbReference>
<dbReference type="InterPro" id="IPR001845">
    <property type="entry name" value="HTH_ArsR_DNA-bd_dom"/>
</dbReference>
<dbReference type="PRINTS" id="PR00778">
    <property type="entry name" value="HTHARSR"/>
</dbReference>
<dbReference type="InterPro" id="IPR036390">
    <property type="entry name" value="WH_DNA-bd_sf"/>
</dbReference>
<evidence type="ECO:0000256" key="2">
    <source>
        <dbReference type="ARBA" id="ARBA00023125"/>
    </source>
</evidence>
<dbReference type="RefSeq" id="WP_205006262.1">
    <property type="nucleotide sequence ID" value="NZ_CBCRXA010000010.1"/>
</dbReference>
<keyword evidence="6" id="KW-1185">Reference proteome</keyword>
<reference evidence="5 6" key="1">
    <citation type="submission" date="2021-01" db="EMBL/GenBank/DDBJ databases">
        <title>Genomic Encyclopedia of Type Strains, Phase IV (KMG-IV): sequencing the most valuable type-strain genomes for metagenomic binning, comparative biology and taxonomic classification.</title>
        <authorList>
            <person name="Goeker M."/>
        </authorList>
    </citation>
    <scope>NUCLEOTIDE SEQUENCE [LARGE SCALE GENOMIC DNA]</scope>
    <source>
        <strain evidence="5 6">DSM 100968</strain>
    </source>
</reference>
<gene>
    <name evidence="5" type="ORF">JOC27_001369</name>
</gene>
<keyword evidence="3" id="KW-0804">Transcription</keyword>
<dbReference type="Gene3D" id="1.10.10.10">
    <property type="entry name" value="Winged helix-like DNA-binding domain superfamily/Winged helix DNA-binding domain"/>
    <property type="match status" value="1"/>
</dbReference>
<evidence type="ECO:0000313" key="5">
    <source>
        <dbReference type="EMBL" id="MBM7657918.1"/>
    </source>
</evidence>
<comment type="caution">
    <text evidence="5">The sequence shown here is derived from an EMBL/GenBank/DDBJ whole genome shotgun (WGS) entry which is preliminary data.</text>
</comment>
<accession>A0ABS2Q7Z6</accession>
<dbReference type="PANTHER" id="PTHR43132">
    <property type="entry name" value="ARSENICAL RESISTANCE OPERON REPRESSOR ARSR-RELATED"/>
    <property type="match status" value="1"/>
</dbReference>
<keyword evidence="1" id="KW-0805">Transcription regulation</keyword>
<dbReference type="SUPFAM" id="SSF46785">
    <property type="entry name" value="Winged helix' DNA-binding domain"/>
    <property type="match status" value="1"/>
</dbReference>
<feature type="domain" description="HTH arsR-type" evidence="4">
    <location>
        <begin position="4"/>
        <end position="98"/>
    </location>
</feature>
<organism evidence="5 6">
    <name type="scientific">Sporolactobacillus spathodeae</name>
    <dbReference type="NCBI Taxonomy" id="1465502"/>
    <lineage>
        <taxon>Bacteria</taxon>
        <taxon>Bacillati</taxon>
        <taxon>Bacillota</taxon>
        <taxon>Bacilli</taxon>
        <taxon>Bacillales</taxon>
        <taxon>Sporolactobacillaceae</taxon>
        <taxon>Sporolactobacillus</taxon>
    </lineage>
</organism>
<dbReference type="GO" id="GO:0003677">
    <property type="term" value="F:DNA binding"/>
    <property type="evidence" value="ECO:0007669"/>
    <property type="project" value="UniProtKB-KW"/>
</dbReference>
<dbReference type="InterPro" id="IPR011991">
    <property type="entry name" value="ArsR-like_HTH"/>
</dbReference>